<gene>
    <name evidence="1" type="ORF">NPIL_228811</name>
</gene>
<comment type="caution">
    <text evidence="1">The sequence shown here is derived from an EMBL/GenBank/DDBJ whole genome shotgun (WGS) entry which is preliminary data.</text>
</comment>
<dbReference type="AlphaFoldDB" id="A0A8X6P1A0"/>
<dbReference type="OrthoDB" id="4327074at2759"/>
<proteinExistence type="predicted"/>
<reference evidence="1" key="1">
    <citation type="submission" date="2020-08" db="EMBL/GenBank/DDBJ databases">
        <title>Multicomponent nature underlies the extraordinary mechanical properties of spider dragline silk.</title>
        <authorList>
            <person name="Kono N."/>
            <person name="Nakamura H."/>
            <person name="Mori M."/>
            <person name="Yoshida Y."/>
            <person name="Ohtoshi R."/>
            <person name="Malay A.D."/>
            <person name="Moran D.A.P."/>
            <person name="Tomita M."/>
            <person name="Numata K."/>
            <person name="Arakawa K."/>
        </authorList>
    </citation>
    <scope>NUCLEOTIDE SEQUENCE</scope>
</reference>
<accession>A0A8X6P1A0</accession>
<evidence type="ECO:0000313" key="2">
    <source>
        <dbReference type="Proteomes" id="UP000887013"/>
    </source>
</evidence>
<evidence type="ECO:0000313" key="1">
    <source>
        <dbReference type="EMBL" id="GFT45993.1"/>
    </source>
</evidence>
<organism evidence="1 2">
    <name type="scientific">Nephila pilipes</name>
    <name type="common">Giant wood spider</name>
    <name type="synonym">Nephila maculata</name>
    <dbReference type="NCBI Taxonomy" id="299642"/>
    <lineage>
        <taxon>Eukaryota</taxon>
        <taxon>Metazoa</taxon>
        <taxon>Ecdysozoa</taxon>
        <taxon>Arthropoda</taxon>
        <taxon>Chelicerata</taxon>
        <taxon>Arachnida</taxon>
        <taxon>Araneae</taxon>
        <taxon>Araneomorphae</taxon>
        <taxon>Entelegynae</taxon>
        <taxon>Araneoidea</taxon>
        <taxon>Nephilidae</taxon>
        <taxon>Nephila</taxon>
    </lineage>
</organism>
<dbReference type="EMBL" id="BMAW01064601">
    <property type="protein sequence ID" value="GFT45993.1"/>
    <property type="molecule type" value="Genomic_DNA"/>
</dbReference>
<protein>
    <submittedName>
        <fullName evidence="1">Uncharacterized protein</fullName>
    </submittedName>
</protein>
<name>A0A8X6P1A0_NEPPI</name>
<dbReference type="Proteomes" id="UP000887013">
    <property type="component" value="Unassembled WGS sequence"/>
</dbReference>
<sequence>MHAETGREKIEFEDVLKNTRSGVSKTINIFQQYEGKITFFKTIRNVSANQNRKTLEPAQGQKQVDAAFSNERRVLEILAVNAEDSNVPPNFVLHRIQYMNIFVRCSLNKSIPGGNSSGWVTEKEFVKFMDHSIKHVLPQKNSLSF</sequence>
<keyword evidence="2" id="KW-1185">Reference proteome</keyword>